<sequence length="138" mass="15215">MTITVNTESSKGFRHSIQIDDHQLFADVPTAFGGEGSAPEPHDYFDAALGACKALTLKLYAQKKEIPLTGVTVEVKHDNSQEQKGKYALHVKLTLKGVLTDAQREELHRVADRCPIHKLMTTSEVTIETHLSEGAFSQ</sequence>
<organism evidence="1 2">
    <name type="scientific">Pseudomonas fluorescens HK44</name>
    <dbReference type="NCBI Taxonomy" id="1042209"/>
    <lineage>
        <taxon>Bacteria</taxon>
        <taxon>Pseudomonadati</taxon>
        <taxon>Pseudomonadota</taxon>
        <taxon>Gammaproteobacteria</taxon>
        <taxon>Pseudomonadales</taxon>
        <taxon>Pseudomonadaceae</taxon>
        <taxon>Pseudomonas</taxon>
    </lineage>
</organism>
<dbReference type="AlphaFoldDB" id="A0A010RYD8"/>
<dbReference type="HOGENOM" id="CLU_100275_4_0_6"/>
<evidence type="ECO:0000313" key="1">
    <source>
        <dbReference type="EMBL" id="EXF93789.1"/>
    </source>
</evidence>
<dbReference type="eggNOG" id="COG1765">
    <property type="taxonomic scope" value="Bacteria"/>
</dbReference>
<dbReference type="InterPro" id="IPR003718">
    <property type="entry name" value="OsmC/Ohr_fam"/>
</dbReference>
<dbReference type="EMBL" id="AFOY02000015">
    <property type="protein sequence ID" value="EXF93789.1"/>
    <property type="molecule type" value="Genomic_DNA"/>
</dbReference>
<comment type="caution">
    <text evidence="1">The sequence shown here is derived from an EMBL/GenBank/DDBJ whole genome shotgun (WGS) entry which is preliminary data.</text>
</comment>
<dbReference type="Pfam" id="PF02566">
    <property type="entry name" value="OsmC"/>
    <property type="match status" value="1"/>
</dbReference>
<gene>
    <name evidence="1" type="ORF">HK44_009145</name>
</gene>
<accession>A0A010RYD8</accession>
<dbReference type="InterPro" id="IPR015946">
    <property type="entry name" value="KH_dom-like_a/b"/>
</dbReference>
<proteinExistence type="predicted"/>
<name>A0A010RYD8_PSEFL</name>
<dbReference type="PANTHER" id="PTHR39624:SF2">
    <property type="entry name" value="OSMC-LIKE PROTEIN"/>
    <property type="match status" value="1"/>
</dbReference>
<evidence type="ECO:0000313" key="2">
    <source>
        <dbReference type="Proteomes" id="UP000022611"/>
    </source>
</evidence>
<protein>
    <submittedName>
        <fullName evidence="1">Peroxiredoxin</fullName>
    </submittedName>
</protein>
<dbReference type="Proteomes" id="UP000022611">
    <property type="component" value="Unassembled WGS sequence"/>
</dbReference>
<dbReference type="OrthoDB" id="9789573at2"/>
<dbReference type="PATRIC" id="fig|1042209.11.peg.4228"/>
<dbReference type="SUPFAM" id="SSF82784">
    <property type="entry name" value="OsmC-like"/>
    <property type="match status" value="1"/>
</dbReference>
<dbReference type="InterPro" id="IPR036102">
    <property type="entry name" value="OsmC/Ohrsf"/>
</dbReference>
<reference evidence="1 2" key="1">
    <citation type="journal article" date="2011" name="J. Bacteriol.">
        <title>Draft genome sequence of the polycyclic aromatic hydrocarbon-degrading, genetically engineered bioluminescent bioreporter Pseudomonas fluorescens HK44.</title>
        <authorList>
            <person name="Chauhan A."/>
            <person name="Layton A.C."/>
            <person name="Williams D.E."/>
            <person name="Smartt A.E."/>
            <person name="Ripp S."/>
            <person name="Karpinets T.V."/>
            <person name="Brown S.D."/>
            <person name="Sayler G.S."/>
        </authorList>
    </citation>
    <scope>NUCLEOTIDE SEQUENCE [LARGE SCALE GENOMIC DNA]</scope>
    <source>
        <strain evidence="1 2">HK44</strain>
    </source>
</reference>
<dbReference type="Gene3D" id="3.30.300.20">
    <property type="match status" value="1"/>
</dbReference>
<dbReference type="PANTHER" id="PTHR39624">
    <property type="entry name" value="PROTEIN INVOLVED IN RIMO-MEDIATED BETA-METHYLTHIOLATION OF RIBOSOMAL PROTEIN S12 YCAO"/>
    <property type="match status" value="1"/>
</dbReference>
<dbReference type="RefSeq" id="WP_019692306.1">
    <property type="nucleotide sequence ID" value="NZ_AFOY02000015.1"/>
</dbReference>